<name>A0A2G3E1G6_9FIRM</name>
<dbReference type="Proteomes" id="UP000224563">
    <property type="component" value="Unassembled WGS sequence"/>
</dbReference>
<evidence type="ECO:0000313" key="2">
    <source>
        <dbReference type="Proteomes" id="UP000224563"/>
    </source>
</evidence>
<dbReference type="AlphaFoldDB" id="A0A2G3E1G6"/>
<comment type="caution">
    <text evidence="1">The sequence shown here is derived from an EMBL/GenBank/DDBJ whole genome shotgun (WGS) entry which is preliminary data.</text>
</comment>
<reference evidence="1 2" key="2">
    <citation type="submission" date="2017-10" db="EMBL/GenBank/DDBJ databases">
        <authorList>
            <person name="Banno H."/>
            <person name="Chua N.-H."/>
        </authorList>
    </citation>
    <scope>NUCLEOTIDE SEQUENCE [LARGE SCALE GENOMIC DNA]</scope>
    <source>
        <strain evidence="1 2">JK623</strain>
    </source>
</reference>
<keyword evidence="2" id="KW-1185">Reference proteome</keyword>
<reference evidence="1 2" key="1">
    <citation type="submission" date="2017-10" db="EMBL/GenBank/DDBJ databases">
        <title>Resolving the taxonomy of Roseburia spp., Eubacterium rectale and Agathobacter spp. through phylogenomic analysis.</title>
        <authorList>
            <person name="Sheridan P.O."/>
            <person name="Walker A.W."/>
            <person name="Duncan S.H."/>
            <person name="Scott K.P."/>
            <person name="Toole P.W.O."/>
            <person name="Luis P."/>
            <person name="Flint H.J."/>
        </authorList>
    </citation>
    <scope>NUCLEOTIDE SEQUENCE [LARGE SCALE GENOMIC DNA]</scope>
    <source>
        <strain evidence="1 2">JK623</strain>
    </source>
</reference>
<sequence>MSQEEKAVNKIIKFNYFVGYLSMDGRGPSDAQISIMRDHNVDEWFYGFCEQVRYLFPKAHIAQMIRYYAYLI</sequence>
<proteinExistence type="predicted"/>
<accession>A0A2G3E1G6</accession>
<protein>
    <submittedName>
        <fullName evidence="1">Uncharacterized protein</fullName>
    </submittedName>
</protein>
<dbReference type="RefSeq" id="WP_099386616.1">
    <property type="nucleotide sequence ID" value="NZ_JANSWH010000098.1"/>
</dbReference>
<evidence type="ECO:0000313" key="1">
    <source>
        <dbReference type="EMBL" id="PHU36990.1"/>
    </source>
</evidence>
<gene>
    <name evidence="1" type="ORF">CSX02_10290</name>
</gene>
<dbReference type="EMBL" id="PDYG01000092">
    <property type="protein sequence ID" value="PHU36990.1"/>
    <property type="molecule type" value="Genomic_DNA"/>
</dbReference>
<organism evidence="1 2">
    <name type="scientific">Agathobacter ruminis</name>
    <dbReference type="NCBI Taxonomy" id="1712665"/>
    <lineage>
        <taxon>Bacteria</taxon>
        <taxon>Bacillati</taxon>
        <taxon>Bacillota</taxon>
        <taxon>Clostridia</taxon>
        <taxon>Lachnospirales</taxon>
        <taxon>Lachnospiraceae</taxon>
        <taxon>Agathobacter</taxon>
    </lineage>
</organism>